<gene>
    <name evidence="3" type="ORF">SmJEL517_g04239</name>
</gene>
<feature type="domain" description="Fe2OG dioxygenase" evidence="2">
    <location>
        <begin position="279"/>
        <end position="389"/>
    </location>
</feature>
<organism evidence="3 4">
    <name type="scientific">Synchytrium microbalum</name>
    <dbReference type="NCBI Taxonomy" id="1806994"/>
    <lineage>
        <taxon>Eukaryota</taxon>
        <taxon>Fungi</taxon>
        <taxon>Fungi incertae sedis</taxon>
        <taxon>Chytridiomycota</taxon>
        <taxon>Chytridiomycota incertae sedis</taxon>
        <taxon>Chytridiomycetes</taxon>
        <taxon>Synchytriales</taxon>
        <taxon>Synchytriaceae</taxon>
        <taxon>Synchytrium</taxon>
    </lineage>
</organism>
<dbReference type="CDD" id="cd14279">
    <property type="entry name" value="CUE"/>
    <property type="match status" value="1"/>
</dbReference>
<dbReference type="SUPFAM" id="SSF51197">
    <property type="entry name" value="Clavaminate synthase-like"/>
    <property type="match status" value="1"/>
</dbReference>
<evidence type="ECO:0000313" key="3">
    <source>
        <dbReference type="EMBL" id="TPX32737.1"/>
    </source>
</evidence>
<dbReference type="AlphaFoldDB" id="A0A507BUZ4"/>
<dbReference type="STRING" id="1806994.A0A507BUZ4"/>
<protein>
    <recommendedName>
        <fullName evidence="5">Fe2OG dioxygenase domain-containing protein</fullName>
    </recommendedName>
</protein>
<evidence type="ECO:0000313" key="4">
    <source>
        <dbReference type="Proteomes" id="UP000319731"/>
    </source>
</evidence>
<evidence type="ECO:0008006" key="5">
    <source>
        <dbReference type="Google" id="ProtNLM"/>
    </source>
</evidence>
<sequence length="455" mass="50982">MDDVDYKLATLISIFDQKNPDELLQALGRSNSNLEACIESLVSGTDVIKSTGSSTKRKNTSIESFLVRASPSTSARESNTFDRTHKQSLPTIKRARTDLAGTDLTILEHSTRQSTDSLVKKNAFEPSDDSTDAFKTNAFDILKWNEDRVIMNSKLPVKILKQPDEVKSYLACCELVLDYLNKELANRLLKSSLAEAKSWDRHEFVINEKPVVSEHLSSFYVSGSGSLSIDSVIYGGKAAPDSRLMTEDMEEARELVDATVNERLSQRTRFPGEIPCRWRSNALVANCYTDETQNVGFHADRLTQIGPMPTIASVTLGATRVFRVRKITSEPGAPAQTLDIVLPHNSLLIMFPPCQEMFKHSVPSQKAVSLTWNDISGSARINLTFRHYRSDYTIADTPRCLCDNPCDLKPVMKKDYSLGKYFYQSKGIKVGTNCGFFQWLPLEEKITQAKQLRVV</sequence>
<dbReference type="Pfam" id="PF13532">
    <property type="entry name" value="2OG-FeII_Oxy_2"/>
    <property type="match status" value="1"/>
</dbReference>
<dbReference type="GeneID" id="42005464"/>
<dbReference type="GO" id="GO:0043130">
    <property type="term" value="F:ubiquitin binding"/>
    <property type="evidence" value="ECO:0007669"/>
    <property type="project" value="InterPro"/>
</dbReference>
<evidence type="ECO:0000259" key="1">
    <source>
        <dbReference type="PROSITE" id="PS51140"/>
    </source>
</evidence>
<dbReference type="GO" id="GO:0006307">
    <property type="term" value="P:DNA alkylation repair"/>
    <property type="evidence" value="ECO:0007669"/>
    <property type="project" value="InterPro"/>
</dbReference>
<dbReference type="Proteomes" id="UP000319731">
    <property type="component" value="Unassembled WGS sequence"/>
</dbReference>
<dbReference type="GO" id="GO:0051213">
    <property type="term" value="F:dioxygenase activity"/>
    <property type="evidence" value="ECO:0007669"/>
    <property type="project" value="InterPro"/>
</dbReference>
<feature type="domain" description="CUE" evidence="1">
    <location>
        <begin position="3"/>
        <end position="46"/>
    </location>
</feature>
<dbReference type="InterPro" id="IPR037151">
    <property type="entry name" value="AlkB-like_sf"/>
</dbReference>
<keyword evidence="4" id="KW-1185">Reference proteome</keyword>
<dbReference type="InterPro" id="IPR027450">
    <property type="entry name" value="AlkB-like"/>
</dbReference>
<proteinExistence type="predicted"/>
<reference evidence="3 4" key="1">
    <citation type="journal article" date="2019" name="Sci. Rep.">
        <title>Comparative genomics of chytrid fungi reveal insights into the obligate biotrophic and pathogenic lifestyle of Synchytrium endobioticum.</title>
        <authorList>
            <person name="van de Vossenberg B.T.L.H."/>
            <person name="Warris S."/>
            <person name="Nguyen H.D.T."/>
            <person name="van Gent-Pelzer M.P.E."/>
            <person name="Joly D.L."/>
            <person name="van de Geest H.C."/>
            <person name="Bonants P.J.M."/>
            <person name="Smith D.S."/>
            <person name="Levesque C.A."/>
            <person name="van der Lee T.A.J."/>
        </authorList>
    </citation>
    <scope>NUCLEOTIDE SEQUENCE [LARGE SCALE GENOMIC DNA]</scope>
    <source>
        <strain evidence="3 4">JEL517</strain>
    </source>
</reference>
<dbReference type="InterPro" id="IPR003892">
    <property type="entry name" value="CUE"/>
</dbReference>
<dbReference type="InterPro" id="IPR005123">
    <property type="entry name" value="Oxoglu/Fe-dep_dioxygenase_dom"/>
</dbReference>
<dbReference type="PANTHER" id="PTHR31212:SF4">
    <property type="entry name" value="ALPHA-KETOGLUTARATE-DEPENDENT DIOXYGENASE ALKB HOMOLOG 3"/>
    <property type="match status" value="1"/>
</dbReference>
<dbReference type="PROSITE" id="PS51471">
    <property type="entry name" value="FE2OG_OXY"/>
    <property type="match status" value="1"/>
</dbReference>
<dbReference type="InterPro" id="IPR032854">
    <property type="entry name" value="ALKBH3"/>
</dbReference>
<dbReference type="OrthoDB" id="545910at2759"/>
<evidence type="ECO:0000259" key="2">
    <source>
        <dbReference type="PROSITE" id="PS51471"/>
    </source>
</evidence>
<dbReference type="PROSITE" id="PS51140">
    <property type="entry name" value="CUE"/>
    <property type="match status" value="1"/>
</dbReference>
<accession>A0A507BUZ4</accession>
<dbReference type="PANTHER" id="PTHR31212">
    <property type="entry name" value="ALPHA-KETOGLUTARATE-DEPENDENT DIOXYGENASE ALKB HOMOLOG 3"/>
    <property type="match status" value="1"/>
</dbReference>
<comment type="caution">
    <text evidence="3">The sequence shown here is derived from an EMBL/GenBank/DDBJ whole genome shotgun (WGS) entry which is preliminary data.</text>
</comment>
<dbReference type="RefSeq" id="XP_031023894.1">
    <property type="nucleotide sequence ID" value="XM_031170167.1"/>
</dbReference>
<dbReference type="EMBL" id="QEAO01000027">
    <property type="protein sequence ID" value="TPX32737.1"/>
    <property type="molecule type" value="Genomic_DNA"/>
</dbReference>
<dbReference type="Gene3D" id="2.60.120.590">
    <property type="entry name" value="Alpha-ketoglutarate-dependent dioxygenase AlkB-like"/>
    <property type="match status" value="1"/>
</dbReference>
<name>A0A507BUZ4_9FUNG</name>